<dbReference type="Proteomes" id="UP000009022">
    <property type="component" value="Unassembled WGS sequence"/>
</dbReference>
<dbReference type="CDD" id="cd02903">
    <property type="entry name" value="Macro_BAL-like"/>
    <property type="match status" value="1"/>
</dbReference>
<evidence type="ECO:0000256" key="1">
    <source>
        <dbReference type="ARBA" id="ARBA00004123"/>
    </source>
</evidence>
<keyword evidence="4" id="KW-0520">NAD</keyword>
<proteinExistence type="predicted"/>
<dbReference type="GO" id="GO:0005634">
    <property type="term" value="C:nucleus"/>
    <property type="evidence" value="ECO:0000318"/>
    <property type="project" value="GO_Central"/>
</dbReference>
<dbReference type="SUPFAM" id="SSF56399">
    <property type="entry name" value="ADP-ribosylation"/>
    <property type="match status" value="1"/>
</dbReference>
<gene>
    <name evidence="7" type="ORF">TRIADDRAFT_58690</name>
</gene>
<evidence type="ECO:0000256" key="2">
    <source>
        <dbReference type="ARBA" id="ARBA00022676"/>
    </source>
</evidence>
<dbReference type="PhylomeDB" id="B3S3E6"/>
<dbReference type="InterPro" id="IPR043472">
    <property type="entry name" value="Macro_dom-like"/>
</dbReference>
<keyword evidence="3" id="KW-0808">Transferase</keyword>
<dbReference type="HOGENOM" id="CLU_400279_0_0_1"/>
<dbReference type="Gene3D" id="3.40.220.10">
    <property type="entry name" value="Leucine Aminopeptidase, subunit E, domain 1"/>
    <property type="match status" value="2"/>
</dbReference>
<evidence type="ECO:0000256" key="5">
    <source>
        <dbReference type="ARBA" id="ARBA00023242"/>
    </source>
</evidence>
<dbReference type="SMART" id="SM00506">
    <property type="entry name" value="A1pp"/>
    <property type="match status" value="1"/>
</dbReference>
<dbReference type="GeneID" id="6756034"/>
<dbReference type="SUPFAM" id="SSF52949">
    <property type="entry name" value="Macro domain-like"/>
    <property type="match status" value="2"/>
</dbReference>
<accession>B3S3E6</accession>
<dbReference type="PANTHER" id="PTHR14453">
    <property type="entry name" value="PARP/ZINC FINGER CCCH TYPE DOMAIN CONTAINING PROTEIN"/>
    <property type="match status" value="1"/>
</dbReference>
<dbReference type="InterPro" id="IPR002589">
    <property type="entry name" value="Macro_dom"/>
</dbReference>
<comment type="subcellular location">
    <subcellularLocation>
        <location evidence="1">Nucleus</location>
    </subcellularLocation>
</comment>
<dbReference type="PANTHER" id="PTHR14453:SF67">
    <property type="entry name" value="POLY [ADP-RIBOSE] POLYMERASE"/>
    <property type="match status" value="1"/>
</dbReference>
<name>B3S3E6_TRIAD</name>
<evidence type="ECO:0000256" key="4">
    <source>
        <dbReference type="ARBA" id="ARBA00023027"/>
    </source>
</evidence>
<dbReference type="AlphaFoldDB" id="B3S3E6"/>
<protein>
    <recommendedName>
        <fullName evidence="6">Macro domain-containing protein</fullName>
    </recommendedName>
</protein>
<evidence type="ECO:0000313" key="8">
    <source>
        <dbReference type="Proteomes" id="UP000009022"/>
    </source>
</evidence>
<dbReference type="GO" id="GO:0005737">
    <property type="term" value="C:cytoplasm"/>
    <property type="evidence" value="ECO:0000318"/>
    <property type="project" value="GO_Central"/>
</dbReference>
<dbReference type="Gene3D" id="3.90.228.10">
    <property type="match status" value="1"/>
</dbReference>
<dbReference type="GO" id="GO:0010629">
    <property type="term" value="P:negative regulation of gene expression"/>
    <property type="evidence" value="ECO:0000318"/>
    <property type="project" value="GO_Central"/>
</dbReference>
<dbReference type="PROSITE" id="PS51154">
    <property type="entry name" value="MACRO"/>
    <property type="match status" value="1"/>
</dbReference>
<dbReference type="EMBL" id="DS985248">
    <property type="protein sequence ID" value="EDV22956.1"/>
    <property type="molecule type" value="Genomic_DNA"/>
</dbReference>
<dbReference type="InterPro" id="IPR052056">
    <property type="entry name" value="Mono-ARTD/PARP"/>
</dbReference>
<reference evidence="7 8" key="1">
    <citation type="journal article" date="2008" name="Nature">
        <title>The Trichoplax genome and the nature of placozoans.</title>
        <authorList>
            <person name="Srivastava M."/>
            <person name="Begovic E."/>
            <person name="Chapman J."/>
            <person name="Putnam N.H."/>
            <person name="Hellsten U."/>
            <person name="Kawashima T."/>
            <person name="Kuo A."/>
            <person name="Mitros T."/>
            <person name="Salamov A."/>
            <person name="Carpenter M.L."/>
            <person name="Signorovitch A.Y."/>
            <person name="Moreno M.A."/>
            <person name="Kamm K."/>
            <person name="Grimwood J."/>
            <person name="Schmutz J."/>
            <person name="Shapiro H."/>
            <person name="Grigoriev I.V."/>
            <person name="Buss L.W."/>
            <person name="Schierwater B."/>
            <person name="Dellaporta S.L."/>
            <person name="Rokhsar D.S."/>
        </authorList>
    </citation>
    <scope>NUCLEOTIDE SEQUENCE [LARGE SCALE GENOMIC DNA]</scope>
    <source>
        <strain evidence="7 8">Grell-BS-1999</strain>
    </source>
</reference>
<dbReference type="OMA" id="DYIISHE"/>
<organism evidence="7 8">
    <name type="scientific">Trichoplax adhaerens</name>
    <name type="common">Trichoplax reptans</name>
    <dbReference type="NCBI Taxonomy" id="10228"/>
    <lineage>
        <taxon>Eukaryota</taxon>
        <taxon>Metazoa</taxon>
        <taxon>Placozoa</taxon>
        <taxon>Uniplacotomia</taxon>
        <taxon>Trichoplacea</taxon>
        <taxon>Trichoplacidae</taxon>
        <taxon>Trichoplax</taxon>
    </lineage>
</organism>
<dbReference type="GO" id="GO:0016757">
    <property type="term" value="F:glycosyltransferase activity"/>
    <property type="evidence" value="ECO:0007669"/>
    <property type="project" value="UniProtKB-KW"/>
</dbReference>
<dbReference type="CTD" id="6756034"/>
<dbReference type="GO" id="GO:0003714">
    <property type="term" value="F:transcription corepressor activity"/>
    <property type="evidence" value="ECO:0000318"/>
    <property type="project" value="GO_Central"/>
</dbReference>
<keyword evidence="2" id="KW-0328">Glycosyltransferase</keyword>
<dbReference type="eggNOG" id="KOG2633">
    <property type="taxonomic scope" value="Eukaryota"/>
</dbReference>
<evidence type="ECO:0000259" key="6">
    <source>
        <dbReference type="PROSITE" id="PS51154"/>
    </source>
</evidence>
<keyword evidence="8" id="KW-1185">Reference proteome</keyword>
<dbReference type="RefSeq" id="XP_002114822.1">
    <property type="nucleotide sequence ID" value="XM_002114786.1"/>
</dbReference>
<feature type="domain" description="Macro" evidence="6">
    <location>
        <begin position="1"/>
        <end position="182"/>
    </location>
</feature>
<dbReference type="Pfam" id="PF01661">
    <property type="entry name" value="Macro"/>
    <property type="match status" value="1"/>
</dbReference>
<dbReference type="InParanoid" id="B3S3E6"/>
<sequence>MAMYTIVYNGIKVQIVLGDLTQQKVDVIICSCSSKMEGGALLKKLCNLGGPQFTLAAKKVNDLHWGSVYMVKGETLPCKSVYFIPFIHYSHPNEATRIKTMADELYKCLLLANTYKMSSIAIPSIGTGNLRLSVTAVAKAFSQMVIAYCEQKRGSNFLREIRWIIYQQEFYTEFLKTFKSCIILNDHPLTSDQLITEDMITSPSVQNTTEVSSLASSVSDKAIRNNKNCQFSDNISLSNCPTSPDHSHKLVDLSDANEIYSQIVNGVQISVLSGKVKDQKVDGIIILNYEDNLEEDTARINLSDETRYGKKHQNELSKLKKGSFYKTDGSSLHCQYIYHIPVTTYYMAEENRHSRMLLELNFQIAKCFEDADVCNLKSIAIRIDNNWSYFMDIKVAPLRLLKILSEYLFRHRHHAYRDIRLVITVNDQTLVSDMIRTLPPLMSSADYGNSSNRNNLRDGIHASYRDYIISHEDSREASGTEDAIKKANLLKVPTPIKDRTVSDDVNEFTDIKTEPCIYTILPDSSIGEKLLATISNLEYDVVNLFEVENQILYEQYDIQKRYVSALVARFSDIQKSPIERILFYATNVEGARRIIISGFKREFTGSDTVKYSFGTTFAVTAKKAVKVAMYNHHIHPADKDIILVCAKVLTGLSTEPRKDEMPSSAINLNKLFGHYFSDLLSSNDLNDM</sequence>
<evidence type="ECO:0000313" key="7">
    <source>
        <dbReference type="EMBL" id="EDV22956.1"/>
    </source>
</evidence>
<keyword evidence="5" id="KW-0539">Nucleus</keyword>
<dbReference type="OrthoDB" id="6133115at2759"/>
<evidence type="ECO:0000256" key="3">
    <source>
        <dbReference type="ARBA" id="ARBA00022679"/>
    </source>
</evidence>
<dbReference type="KEGG" id="tad:TRIADDRAFT_58690"/>